<evidence type="ECO:0000313" key="4">
    <source>
        <dbReference type="EMBL" id="CAF0747980.1"/>
    </source>
</evidence>
<dbReference type="OrthoDB" id="6157510at2759"/>
<keyword evidence="5" id="KW-1185">Reference proteome</keyword>
<sequence>MKPTVTNKDTVIPLEERSTIVNDPVVTQETPDEQVAMNVAEVDTRNPAAALNKVAKSLPMMTMGALLGLIIIPILQLYIGWEYADACPVNPKIPKYLFVAGTVGIVSVILNQLRVYLAAKSAQPSVDITDRKTTITAATGTNSPLNSVITTITYALNIFMVVWFIFGCIWIFRVWNDVKYRPRNHPHFCQALVYRFAYISASFNSNFVILERFNDRSADPNSLPEVVTLAAEGLITEAKKNSVQKQGEWMAEQLLKVKNGTRNEVWECCARLYCMESFLYHKLNECMRLVSDPQKEQIWKSKVDTLGPFARLLHRLKWAPLQQNTFTVYRGALLSKEAIEQYLQKALDGQIRIKFPSFTSTSRNQAKAEIYGNMLFEITVRDQDGFDVVPYSNFDEEEYLLHPDLHLDVISCIHDNNSGKWVVHLVAAGSSQPIETESSS</sequence>
<comment type="caution">
    <text evidence="3">The sequence shown here is derived from an EMBL/GenBank/DDBJ whole genome shotgun (WGS) entry which is preliminary data.</text>
</comment>
<feature type="transmembrane region" description="Helical" evidence="1">
    <location>
        <begin position="93"/>
        <end position="113"/>
    </location>
</feature>
<keyword evidence="1" id="KW-0472">Membrane</keyword>
<evidence type="ECO:0000313" key="2">
    <source>
        <dbReference type="EMBL" id="CAF0730334.1"/>
    </source>
</evidence>
<dbReference type="PANTHER" id="PTHR33444">
    <property type="entry name" value="SI:DKEY-19B23.12-RELATED"/>
    <property type="match status" value="1"/>
</dbReference>
<gene>
    <name evidence="3" type="ORF">BJG266_LOCUS1664</name>
    <name evidence="4" type="ORF">QVE165_LOCUS1313</name>
    <name evidence="2" type="ORF">QVE165_LOCUS204</name>
</gene>
<feature type="transmembrane region" description="Helical" evidence="1">
    <location>
        <begin position="61"/>
        <end position="81"/>
    </location>
</feature>
<proteinExistence type="predicted"/>
<keyword evidence="1" id="KW-1133">Transmembrane helix</keyword>
<evidence type="ECO:0000256" key="1">
    <source>
        <dbReference type="SAM" id="Phobius"/>
    </source>
</evidence>
<dbReference type="Gene3D" id="3.90.176.10">
    <property type="entry name" value="Toxin ADP-ribosyltransferase, Chain A, domain 1"/>
    <property type="match status" value="1"/>
</dbReference>
<dbReference type="Proteomes" id="UP000663832">
    <property type="component" value="Unassembled WGS sequence"/>
</dbReference>
<dbReference type="EMBL" id="CAJNOM010000004">
    <property type="protein sequence ID" value="CAF0747980.1"/>
    <property type="molecule type" value="Genomic_DNA"/>
</dbReference>
<dbReference type="AlphaFoldDB" id="A0A813NG25"/>
<dbReference type="EMBL" id="CAJNOI010000004">
    <property type="protein sequence ID" value="CAF0738199.1"/>
    <property type="molecule type" value="Genomic_DNA"/>
</dbReference>
<accession>A0A813NG25</accession>
<dbReference type="SUPFAM" id="SSF56399">
    <property type="entry name" value="ADP-ribosylation"/>
    <property type="match status" value="1"/>
</dbReference>
<feature type="transmembrane region" description="Helical" evidence="1">
    <location>
        <begin position="192"/>
        <end position="210"/>
    </location>
</feature>
<name>A0A813NG25_9BILA</name>
<reference evidence="3" key="1">
    <citation type="submission" date="2021-02" db="EMBL/GenBank/DDBJ databases">
        <authorList>
            <person name="Nowell W R."/>
        </authorList>
    </citation>
    <scope>NUCLEOTIDE SEQUENCE</scope>
</reference>
<dbReference type="EMBL" id="CAJNOM010000001">
    <property type="protein sequence ID" value="CAF0730334.1"/>
    <property type="molecule type" value="Genomic_DNA"/>
</dbReference>
<dbReference type="Proteomes" id="UP000663877">
    <property type="component" value="Unassembled WGS sequence"/>
</dbReference>
<dbReference type="InterPro" id="IPR040350">
    <property type="entry name" value="TMEM272"/>
</dbReference>
<evidence type="ECO:0000313" key="5">
    <source>
        <dbReference type="Proteomes" id="UP000663832"/>
    </source>
</evidence>
<organism evidence="3 6">
    <name type="scientific">Adineta steineri</name>
    <dbReference type="NCBI Taxonomy" id="433720"/>
    <lineage>
        <taxon>Eukaryota</taxon>
        <taxon>Metazoa</taxon>
        <taxon>Spiralia</taxon>
        <taxon>Gnathifera</taxon>
        <taxon>Rotifera</taxon>
        <taxon>Eurotatoria</taxon>
        <taxon>Bdelloidea</taxon>
        <taxon>Adinetida</taxon>
        <taxon>Adinetidae</taxon>
        <taxon>Adineta</taxon>
    </lineage>
</organism>
<protein>
    <submittedName>
        <fullName evidence="3">Uncharacterized protein</fullName>
    </submittedName>
</protein>
<dbReference type="PROSITE" id="PS51996">
    <property type="entry name" value="TR_MART"/>
    <property type="match status" value="1"/>
</dbReference>
<keyword evidence="1" id="KW-0812">Transmembrane</keyword>
<dbReference type="PANTHER" id="PTHR33444:SF7">
    <property type="entry name" value="TRANSMEMBRANE PROTEIN 272"/>
    <property type="match status" value="1"/>
</dbReference>
<evidence type="ECO:0000313" key="6">
    <source>
        <dbReference type="Proteomes" id="UP000663877"/>
    </source>
</evidence>
<feature type="transmembrane region" description="Helical" evidence="1">
    <location>
        <begin position="152"/>
        <end position="172"/>
    </location>
</feature>
<evidence type="ECO:0000313" key="3">
    <source>
        <dbReference type="EMBL" id="CAF0738199.1"/>
    </source>
</evidence>